<dbReference type="GO" id="GO:0006302">
    <property type="term" value="P:double-strand break repair"/>
    <property type="evidence" value="ECO:0007669"/>
    <property type="project" value="InterPro"/>
</dbReference>
<proteinExistence type="predicted"/>
<dbReference type="PANTHER" id="PTHR32114">
    <property type="entry name" value="ABC TRANSPORTER ABCH.3"/>
    <property type="match status" value="1"/>
</dbReference>
<dbReference type="PANTHER" id="PTHR32114:SF2">
    <property type="entry name" value="ABC TRANSPORTER ABCH.3"/>
    <property type="match status" value="1"/>
</dbReference>
<dbReference type="EMBL" id="KU878088">
    <property type="protein sequence ID" value="AMS01223.1"/>
    <property type="molecule type" value="Genomic_DNA"/>
</dbReference>
<evidence type="ECO:0000313" key="4">
    <source>
        <dbReference type="Proteomes" id="UP000202618"/>
    </source>
</evidence>
<sequence>MKITYARFVNFAGIYAGLGKTELELDFSKSTNKIIALIGDNGSGKTTILSLLTPYRDTNDERKSIILDGKKGEKEIHLSSEKNSYIIRHYYAKVVDGKFNSSGNKSFISKNGEELNENGGIRTFEKILQEEFNLTRDYFRVARLGSNVTTFVDLKTADRKKYINNFLPDIDDYLEAFEIVNEKFKNVTSTIKSIRSQLEKLDSKDNLEKLNETLTKRINELNKEIENIDKNINRTEGKIDELKVSLDTEGFDDYDHYINHLSNTIKQMQVEIIKGEKILDTYYDKYPNLKNYEIDRINNSIMECNKLEVELNGELNLINSQIDNLEKDIVRLGNEITSKNSIIENKADTDYIEEQIKNKDSLIEQYEKKILNSPYSDLDITVQMATQYQYILDGIVETIESIKSDHTSHIIESFNVSEIITIPNEIKRLDEKLQVDLNRKNTIEKETNKIESNSYLLETLEKRPSNCIIDTCPFIVKALDYRNNDYSRLEPLLSELIDIENSIIEDQKNLEELRNRWNYAQDIMRLNKKINSNKEVISLIYDNAITEENVIDILKSSISDIQEKFSIKDIIEIASVKVDIIIEKDKKENLLSHLKTAQKQNEIVEQAKKELLEIKEKYLQCKSEIDTLISSKKSTDKKIKNNKTKLAILETIKNQKSIIENNTNELNKKEADYQKKLNIYNSIKANEKIINDNLLLLRSKRSELEPLEIKLKEVQRDLIIIDDCTERLKEIEENYNNYKIIKEALDPKKGIPLFFIDNYLKDIAMRANNLLDIAYGDQFKIKFDISASDFFINVFKSDGTSLEDIKEASQGETSLTIISLSLGMIERMMESTKYNILYLDEVDSTLSARNRRLYTSLLESQIQELGIEQVFVISHNNEFDSSPVDLILLNGHNIDTDNEEFMQNKGIIYKY</sequence>
<dbReference type="Pfam" id="PF13476">
    <property type="entry name" value="AAA_23"/>
    <property type="match status" value="1"/>
</dbReference>
<evidence type="ECO:0000259" key="2">
    <source>
        <dbReference type="Pfam" id="PF13476"/>
    </source>
</evidence>
<dbReference type="InterPro" id="IPR038729">
    <property type="entry name" value="Rad50/SbcC_AAA"/>
</dbReference>
<dbReference type="GO" id="GO:0016887">
    <property type="term" value="F:ATP hydrolysis activity"/>
    <property type="evidence" value="ECO:0007669"/>
    <property type="project" value="InterPro"/>
</dbReference>
<organism evidence="3 4">
    <name type="scientific">Bacillus phage AR9</name>
    <dbReference type="NCBI Taxonomy" id="1815509"/>
    <lineage>
        <taxon>Viruses</taxon>
        <taxon>Duplodnaviria</taxon>
        <taxon>Heunggongvirae</taxon>
        <taxon>Uroviricota</taxon>
        <taxon>Caudoviricetes</taxon>
        <taxon>Takahashivirus</taxon>
        <taxon>Bacillus phage PBS1</taxon>
    </lineage>
</organism>
<feature type="domain" description="Rad50/SbcC-type AAA" evidence="2">
    <location>
        <begin position="21"/>
        <end position="221"/>
    </location>
</feature>
<gene>
    <name evidence="3" type="ORF">AR9_g139</name>
</gene>
<dbReference type="RefSeq" id="YP_009283043.1">
    <property type="nucleotide sequence ID" value="NC_031039.1"/>
</dbReference>
<dbReference type="KEGG" id="vg:29058857"/>
<accession>A0A172JI48</accession>
<dbReference type="Gene3D" id="3.40.50.300">
    <property type="entry name" value="P-loop containing nucleotide triphosphate hydrolases"/>
    <property type="match status" value="2"/>
</dbReference>
<dbReference type="SUPFAM" id="SSF52540">
    <property type="entry name" value="P-loop containing nucleoside triphosphate hydrolases"/>
    <property type="match status" value="2"/>
</dbReference>
<dbReference type="OrthoDB" id="6017at10239"/>
<name>A0A172JI48_BPPB1</name>
<dbReference type="Proteomes" id="UP000202618">
    <property type="component" value="Segment"/>
</dbReference>
<dbReference type="InterPro" id="IPR027417">
    <property type="entry name" value="P-loop_NTPase"/>
</dbReference>
<evidence type="ECO:0000256" key="1">
    <source>
        <dbReference type="SAM" id="Coils"/>
    </source>
</evidence>
<feature type="coiled-coil region" evidence="1">
    <location>
        <begin position="308"/>
        <end position="335"/>
    </location>
</feature>
<feature type="coiled-coil region" evidence="1">
    <location>
        <begin position="587"/>
        <end position="624"/>
    </location>
</feature>
<evidence type="ECO:0000313" key="3">
    <source>
        <dbReference type="EMBL" id="AMS01223.1"/>
    </source>
</evidence>
<dbReference type="GeneID" id="29058857"/>
<feature type="coiled-coil region" evidence="1">
    <location>
        <begin position="697"/>
        <end position="741"/>
    </location>
</feature>
<keyword evidence="1" id="KW-0175">Coiled coil</keyword>
<reference evidence="3 4" key="1">
    <citation type="journal article" date="2016" name="Virology">
        <title>The genome of AR9, a giant transducing Bacillus phage encoding two multisubunit RNA polymerases.</title>
        <authorList>
            <person name="Lavysh D."/>
            <person name="Sokolova M."/>
            <person name="Minakhin L."/>
            <person name="Yakunina M."/>
            <person name="Artamonova T."/>
            <person name="Kozyavkin S."/>
            <person name="Makarova K.S."/>
            <person name="Koonin E.V."/>
            <person name="Severinov K."/>
        </authorList>
    </citation>
    <scope>NUCLEOTIDE SEQUENCE [LARGE SCALE GENOMIC DNA]</scope>
</reference>
<feature type="coiled-coil region" evidence="1">
    <location>
        <begin position="204"/>
        <end position="245"/>
    </location>
</feature>
<protein>
    <submittedName>
        <fullName evidence="3">SbcC ATPase</fullName>
    </submittedName>
</protein>